<dbReference type="PROSITE" id="PS00973">
    <property type="entry name" value="USP_2"/>
    <property type="match status" value="1"/>
</dbReference>
<proteinExistence type="inferred from homology"/>
<keyword evidence="6" id="KW-0378">Hydrolase</keyword>
<comment type="similarity">
    <text evidence="2">Belongs to the peptidase C19 family.</text>
</comment>
<dbReference type="InterPro" id="IPR035927">
    <property type="entry name" value="DUSP-like_sf"/>
</dbReference>
<dbReference type="EC" id="3.4.19.12" evidence="3"/>
<dbReference type="Proteomes" id="UP000237271">
    <property type="component" value="Unassembled WGS sequence"/>
</dbReference>
<protein>
    <recommendedName>
        <fullName evidence="3">ubiquitinyl hydrolase 1</fullName>
        <ecNumber evidence="3">3.4.19.12</ecNumber>
    </recommendedName>
</protein>
<dbReference type="InterPro" id="IPR018200">
    <property type="entry name" value="USP_CS"/>
</dbReference>
<evidence type="ECO:0000256" key="3">
    <source>
        <dbReference type="ARBA" id="ARBA00012759"/>
    </source>
</evidence>
<feature type="compositionally biased region" description="Basic residues" evidence="8">
    <location>
        <begin position="1"/>
        <end position="18"/>
    </location>
</feature>
<dbReference type="GO" id="GO:0006508">
    <property type="term" value="P:proteolysis"/>
    <property type="evidence" value="ECO:0007669"/>
    <property type="project" value="UniProtKB-KW"/>
</dbReference>
<dbReference type="PANTHER" id="PTHR21646:SF24">
    <property type="entry name" value="UBIQUITIN CARBOXYL-TERMINAL HYDROLASE"/>
    <property type="match status" value="1"/>
</dbReference>
<keyword evidence="7" id="KW-0788">Thiol protease</keyword>
<accession>A0A2P4X157</accession>
<evidence type="ECO:0000259" key="10">
    <source>
        <dbReference type="PROSITE" id="PS51283"/>
    </source>
</evidence>
<evidence type="ECO:0000256" key="4">
    <source>
        <dbReference type="ARBA" id="ARBA00022670"/>
    </source>
</evidence>
<evidence type="ECO:0000313" key="11">
    <source>
        <dbReference type="EMBL" id="POM59287.1"/>
    </source>
</evidence>
<evidence type="ECO:0000259" key="9">
    <source>
        <dbReference type="PROSITE" id="PS50235"/>
    </source>
</evidence>
<dbReference type="InterPro" id="IPR028889">
    <property type="entry name" value="USP"/>
</dbReference>
<dbReference type="CDD" id="cd02674">
    <property type="entry name" value="Peptidase_C19R"/>
    <property type="match status" value="1"/>
</dbReference>
<dbReference type="PROSITE" id="PS50235">
    <property type="entry name" value="USP_3"/>
    <property type="match status" value="1"/>
</dbReference>
<reference evidence="11 12" key="1">
    <citation type="journal article" date="2017" name="Genome Biol. Evol.">
        <title>Phytophthora megakarya and P. palmivora, closely related causal agents of cacao black pod rot, underwent increases in genome sizes and gene numbers by different mechanisms.</title>
        <authorList>
            <person name="Ali S.S."/>
            <person name="Shao J."/>
            <person name="Lary D.J."/>
            <person name="Kronmiller B."/>
            <person name="Shen D."/>
            <person name="Strem M.D."/>
            <person name="Amoako-Attah I."/>
            <person name="Akrofi A.Y."/>
            <person name="Begoude B.A."/>
            <person name="Ten Hoopen G.M."/>
            <person name="Coulibaly K."/>
            <person name="Kebe B.I."/>
            <person name="Melnick R.L."/>
            <person name="Guiltinan M.J."/>
            <person name="Tyler B.M."/>
            <person name="Meinhardt L.W."/>
            <person name="Bailey B.A."/>
        </authorList>
    </citation>
    <scope>NUCLEOTIDE SEQUENCE [LARGE SCALE GENOMIC DNA]</scope>
    <source>
        <strain evidence="12">sbr112.9</strain>
    </source>
</reference>
<dbReference type="Pfam" id="PF00443">
    <property type="entry name" value="UCH"/>
    <property type="match status" value="1"/>
</dbReference>
<dbReference type="GO" id="GO:0016579">
    <property type="term" value="P:protein deubiquitination"/>
    <property type="evidence" value="ECO:0007669"/>
    <property type="project" value="InterPro"/>
</dbReference>
<dbReference type="InterPro" id="IPR038765">
    <property type="entry name" value="Papain-like_cys_pep_sf"/>
</dbReference>
<feature type="domain" description="USP" evidence="9">
    <location>
        <begin position="239"/>
        <end position="786"/>
    </location>
</feature>
<feature type="compositionally biased region" description="Basic and acidic residues" evidence="8">
    <location>
        <begin position="217"/>
        <end position="236"/>
    </location>
</feature>
<dbReference type="Gene3D" id="3.90.70.10">
    <property type="entry name" value="Cysteine proteinases"/>
    <property type="match status" value="2"/>
</dbReference>
<feature type="compositionally biased region" description="Polar residues" evidence="8">
    <location>
        <begin position="20"/>
        <end position="43"/>
    </location>
</feature>
<dbReference type="InterPro" id="IPR050185">
    <property type="entry name" value="Ub_carboxyl-term_hydrolase"/>
</dbReference>
<dbReference type="Pfam" id="PF06337">
    <property type="entry name" value="DUSP"/>
    <property type="match status" value="1"/>
</dbReference>
<evidence type="ECO:0000256" key="8">
    <source>
        <dbReference type="SAM" id="MobiDB-lite"/>
    </source>
</evidence>
<evidence type="ECO:0000256" key="6">
    <source>
        <dbReference type="ARBA" id="ARBA00022801"/>
    </source>
</evidence>
<keyword evidence="12" id="KW-1185">Reference proteome</keyword>
<dbReference type="PROSITE" id="PS51283">
    <property type="entry name" value="DUSP"/>
    <property type="match status" value="1"/>
</dbReference>
<evidence type="ECO:0000256" key="7">
    <source>
        <dbReference type="ARBA" id="ARBA00022807"/>
    </source>
</evidence>
<gene>
    <name evidence="11" type="ORF">PHPALM_32010</name>
</gene>
<dbReference type="SUPFAM" id="SSF54001">
    <property type="entry name" value="Cysteine proteinases"/>
    <property type="match status" value="1"/>
</dbReference>
<evidence type="ECO:0000256" key="1">
    <source>
        <dbReference type="ARBA" id="ARBA00000707"/>
    </source>
</evidence>
<dbReference type="SMART" id="SM00695">
    <property type="entry name" value="DUSP"/>
    <property type="match status" value="1"/>
</dbReference>
<feature type="region of interest" description="Disordered" evidence="8">
    <location>
        <begin position="196"/>
        <end position="242"/>
    </location>
</feature>
<dbReference type="InterPro" id="IPR001394">
    <property type="entry name" value="Peptidase_C19_UCH"/>
</dbReference>
<evidence type="ECO:0000256" key="2">
    <source>
        <dbReference type="ARBA" id="ARBA00009085"/>
    </source>
</evidence>
<name>A0A2P4X157_9STRA</name>
<dbReference type="SUPFAM" id="SSF143791">
    <property type="entry name" value="DUSP-like"/>
    <property type="match status" value="1"/>
</dbReference>
<dbReference type="Gene3D" id="3.30.2230.10">
    <property type="entry name" value="DUSP-like"/>
    <property type="match status" value="1"/>
</dbReference>
<dbReference type="EMBL" id="NCKW01017244">
    <property type="protein sequence ID" value="POM59287.1"/>
    <property type="molecule type" value="Genomic_DNA"/>
</dbReference>
<comment type="caution">
    <text evidence="11">The sequence shown here is derived from an EMBL/GenBank/DDBJ whole genome shotgun (WGS) entry which is preliminary data.</text>
</comment>
<evidence type="ECO:0000256" key="5">
    <source>
        <dbReference type="ARBA" id="ARBA00022786"/>
    </source>
</evidence>
<dbReference type="PANTHER" id="PTHR21646">
    <property type="entry name" value="UBIQUITIN CARBOXYL-TERMINAL HYDROLASE"/>
    <property type="match status" value="1"/>
</dbReference>
<dbReference type="GO" id="GO:0004843">
    <property type="term" value="F:cysteine-type deubiquitinase activity"/>
    <property type="evidence" value="ECO:0007669"/>
    <property type="project" value="UniProtKB-EC"/>
</dbReference>
<organism evidence="11 12">
    <name type="scientific">Phytophthora palmivora</name>
    <dbReference type="NCBI Taxonomy" id="4796"/>
    <lineage>
        <taxon>Eukaryota</taxon>
        <taxon>Sar</taxon>
        <taxon>Stramenopiles</taxon>
        <taxon>Oomycota</taxon>
        <taxon>Peronosporomycetes</taxon>
        <taxon>Peronosporales</taxon>
        <taxon>Peronosporaceae</taxon>
        <taxon>Phytophthora</taxon>
    </lineage>
</organism>
<feature type="region of interest" description="Disordered" evidence="8">
    <location>
        <begin position="1"/>
        <end position="59"/>
    </location>
</feature>
<keyword evidence="4 11" id="KW-0645">Protease</keyword>
<sequence length="803" mass="90353">MGKGKKKQSKKGHKRHGPKQNGTSTPTSEDPISVNLSGNSLGKSENALPNGATKRMDRNKQRTIVKRLMTQADQQGLQVGDKRFVLSAKWWERWCEFVGYDDKQDTLAAGAGNPPPSRINNLPLLHVGSDTPLDELMGGPLRPQLKENYHYVLIPQEVWDALLVWYGGGPTIARFVTQVGDPELGNDFNRVQVYPEQPEDEEPEVTTNGTCGTKDSAMQKKSEGSKFDVNGKKDSTDSTGAKLAVQPEEKEEEILQGLQTERRGKMGLRNLGNTNQYKKDLNVDNPLGTGGNLANEYDASERHDAQELLAYIIDGLHEDLNRVKHKPYTEVKESDGSQDDAAVAKEAWERHLLRNDSIFVDHVQGQFKSTVVCPICNKVSITFDPFNCIQLELPQQQNRQIEVIFVPSEPGKAMTRYLVEVPKKGSVLLLKRALSKLCGVSPSALLAADIYQSMTYRIIGDTERLNRLREDDRILMYQVDYTPTEDSVQYGFLYHRVGSTLVGDPFLFTYTASTSCAEMLDKWCDLLNAHVSQTSNAKIPSNMLSQCVYLSDRDGVYLRNEPVPFAADAKFLDFATLHDEDSPDELVFATVAWSSSMLASSASPRPDVERIVNHESMRAKSGGSRIHDGISLDDCFRNFVKPETLDQANLWYCSKCQEHRQARKTMEMWRLPDVLVLSLKRFEYRNEILRDKLDVYVDFPLEGLDMSPYCLEKSDDKDYLSYDLFAVSNHYGSMGFGHYTAFAKSWKDGDGEMYPGWYSFDDSLVTPAMPSQVKSNAAYILFYKRKNLQIEPATSTASCNEAK</sequence>
<dbReference type="OrthoDB" id="265776at2759"/>
<dbReference type="AlphaFoldDB" id="A0A2P4X157"/>
<dbReference type="InterPro" id="IPR006615">
    <property type="entry name" value="Pept_C19_DUSP"/>
</dbReference>
<keyword evidence="5" id="KW-0833">Ubl conjugation pathway</keyword>
<comment type="catalytic activity">
    <reaction evidence="1">
        <text>Thiol-dependent hydrolysis of ester, thioester, amide, peptide and isopeptide bonds formed by the C-terminal Gly of ubiquitin (a 76-residue protein attached to proteins as an intracellular targeting signal).</text>
        <dbReference type="EC" id="3.4.19.12"/>
    </reaction>
</comment>
<feature type="domain" description="DUSP" evidence="10">
    <location>
        <begin position="56"/>
        <end position="177"/>
    </location>
</feature>
<evidence type="ECO:0000313" key="12">
    <source>
        <dbReference type="Proteomes" id="UP000237271"/>
    </source>
</evidence>